<reference evidence="2" key="1">
    <citation type="submission" date="2018-01" db="EMBL/GenBank/DDBJ databases">
        <title>An insight into the sialome of Amazonian anophelines.</title>
        <authorList>
            <person name="Ribeiro J.M."/>
            <person name="Scarpassa V."/>
            <person name="Calvo E."/>
        </authorList>
    </citation>
    <scope>NUCLEOTIDE SEQUENCE</scope>
    <source>
        <tissue evidence="2">Salivary glands</tissue>
    </source>
</reference>
<feature type="chain" id="PRO_5014785740" evidence="1">
    <location>
        <begin position="18"/>
        <end position="70"/>
    </location>
</feature>
<name>A0A2M4CE54_9DIPT</name>
<evidence type="ECO:0000313" key="2">
    <source>
        <dbReference type="EMBL" id="MBW63594.1"/>
    </source>
</evidence>
<dbReference type="AlphaFoldDB" id="A0A2M4CE54"/>
<dbReference type="EMBL" id="GGFJ01014453">
    <property type="protein sequence ID" value="MBW63594.1"/>
    <property type="molecule type" value="Transcribed_RNA"/>
</dbReference>
<protein>
    <submittedName>
        <fullName evidence="2">Putative secreted protein</fullName>
    </submittedName>
</protein>
<keyword evidence="1" id="KW-0732">Signal</keyword>
<organism evidence="2">
    <name type="scientific">Anopheles marajoara</name>
    <dbReference type="NCBI Taxonomy" id="58244"/>
    <lineage>
        <taxon>Eukaryota</taxon>
        <taxon>Metazoa</taxon>
        <taxon>Ecdysozoa</taxon>
        <taxon>Arthropoda</taxon>
        <taxon>Hexapoda</taxon>
        <taxon>Insecta</taxon>
        <taxon>Pterygota</taxon>
        <taxon>Neoptera</taxon>
        <taxon>Endopterygota</taxon>
        <taxon>Diptera</taxon>
        <taxon>Nematocera</taxon>
        <taxon>Culicoidea</taxon>
        <taxon>Culicidae</taxon>
        <taxon>Anophelinae</taxon>
        <taxon>Anopheles</taxon>
    </lineage>
</organism>
<evidence type="ECO:0000256" key="1">
    <source>
        <dbReference type="SAM" id="SignalP"/>
    </source>
</evidence>
<accession>A0A2M4CE54</accession>
<feature type="signal peptide" evidence="1">
    <location>
        <begin position="1"/>
        <end position="17"/>
    </location>
</feature>
<proteinExistence type="predicted"/>
<sequence length="70" mass="7914">MLLLLLSPLSFARHSFAIVYYILDFDLGFCLKCARRFASHTAVLLSISSFFHQSITSIDLMPITEALPLH</sequence>